<protein>
    <submittedName>
        <fullName evidence="2">Uncharacterized protein</fullName>
    </submittedName>
</protein>
<name>D5L2P9_9VIRU</name>
<accession>D5L2P9</accession>
<dbReference type="EMBL" id="GU735379">
    <property type="protein sequence ID" value="ADE29308.1"/>
    <property type="molecule type" value="Genomic_DNA"/>
</dbReference>
<evidence type="ECO:0000256" key="1">
    <source>
        <dbReference type="SAM" id="MobiDB-lite"/>
    </source>
</evidence>
<organism evidence="2">
    <name type="scientific">uncultured virus</name>
    <dbReference type="NCBI Taxonomy" id="340016"/>
    <lineage>
        <taxon>Viruses</taxon>
        <taxon>environmental samples</taxon>
    </lineage>
</organism>
<evidence type="ECO:0000313" key="2">
    <source>
        <dbReference type="EMBL" id="ADE29308.1"/>
    </source>
</evidence>
<feature type="compositionally biased region" description="Basic and acidic residues" evidence="1">
    <location>
        <begin position="31"/>
        <end position="46"/>
    </location>
</feature>
<feature type="region of interest" description="Disordered" evidence="1">
    <location>
        <begin position="31"/>
        <end position="56"/>
    </location>
</feature>
<proteinExistence type="predicted"/>
<sequence>MNVCCVSVVFDAVRYGRSVAVLWRARRENTLDDEHGDNGHGPDHQVGECVPIADHE</sequence>
<reference evidence="2" key="1">
    <citation type="journal article" date="2010" name="Environ. Microbiol.">
        <title>The metavirome of a hypersaline environment.</title>
        <authorList>
            <person name="Santos F."/>
            <person name="Yarza P."/>
            <person name="Parro V."/>
            <person name="Briones C."/>
            <person name="Anton J."/>
        </authorList>
    </citation>
    <scope>NUCLEOTIDE SEQUENCE</scope>
</reference>